<protein>
    <submittedName>
        <fullName evidence="4">DUF881 domain-containing protein</fullName>
    </submittedName>
</protein>
<evidence type="ECO:0000256" key="1">
    <source>
        <dbReference type="ARBA" id="ARBA00009108"/>
    </source>
</evidence>
<dbReference type="InterPro" id="IPR010273">
    <property type="entry name" value="DUF881"/>
</dbReference>
<feature type="transmembrane region" description="Helical" evidence="2">
    <location>
        <begin position="40"/>
        <end position="58"/>
    </location>
</feature>
<dbReference type="Pfam" id="PF05569">
    <property type="entry name" value="Peptidase_M56"/>
    <property type="match status" value="1"/>
</dbReference>
<dbReference type="EMBL" id="JAHLQF010000001">
    <property type="protein sequence ID" value="MBU5482711.1"/>
    <property type="molecule type" value="Genomic_DNA"/>
</dbReference>
<dbReference type="CDD" id="cd07341">
    <property type="entry name" value="M56_BlaR1_MecR1_like"/>
    <property type="match status" value="1"/>
</dbReference>
<evidence type="ECO:0000256" key="2">
    <source>
        <dbReference type="SAM" id="Phobius"/>
    </source>
</evidence>
<sequence length="482" mass="55892">MEVLTSIFKGILLSSAMSTVLVIIILFMKLIFKNKFSANWHYCIWFLLLLRLIIPYAPKSSFSIYNTFNWTIENSAFEEENNNTVYEKVRISEENVEDIGVTTKENILKYEKEIKIKGIKFYCVLLWITGVLTIGIYTIAINVKLYIRVKREEYEGEEWIHILLDDCKHKMNIRKSIPIIISNNISTPALLGLIKPKLLLPKDILDNIGYDQLRYIVFHELSHYKRKDIFVRWINVILKISHWFNPVVWYGLNKMSDDCEIACDEKALSYIKKEEHKEYGYAIINLLEMYSTPKWMMGTAGMTTGKTLVKRRIEMISKYRKSPFIWRVVAIVMFTIIGIIGLTNGELNKKDSFMIIEDKNNTGIIVTLSDKEMEGKEYEELIDPEDIKGIVNIADITHTMTNLNNGGATAIYLNDEKVSEISKISVEGMSFVVNNKRINHPFIIKALGDSENLKSYLEENNYMINVFQQRGIGFKIETSEDL</sequence>
<evidence type="ECO:0000313" key="5">
    <source>
        <dbReference type="Proteomes" id="UP000726170"/>
    </source>
</evidence>
<feature type="transmembrane region" description="Helical" evidence="2">
    <location>
        <begin position="119"/>
        <end position="141"/>
    </location>
</feature>
<organism evidence="4 5">
    <name type="scientific">Clostridium mobile</name>
    <dbReference type="NCBI Taxonomy" id="2841512"/>
    <lineage>
        <taxon>Bacteria</taxon>
        <taxon>Bacillati</taxon>
        <taxon>Bacillota</taxon>
        <taxon>Clostridia</taxon>
        <taxon>Eubacteriales</taxon>
        <taxon>Clostridiaceae</taxon>
        <taxon>Clostridium</taxon>
    </lineage>
</organism>
<gene>
    <name evidence="4" type="ORF">KQI86_00150</name>
</gene>
<dbReference type="RefSeq" id="WP_216437136.1">
    <property type="nucleotide sequence ID" value="NZ_JAHLQF010000001.1"/>
</dbReference>
<keyword evidence="2" id="KW-0812">Transmembrane</keyword>
<evidence type="ECO:0000259" key="3">
    <source>
        <dbReference type="Pfam" id="PF05569"/>
    </source>
</evidence>
<feature type="domain" description="Peptidase M56" evidence="3">
    <location>
        <begin position="12"/>
        <end position="316"/>
    </location>
</feature>
<accession>A0ABS6EDA4</accession>
<dbReference type="InterPro" id="IPR052173">
    <property type="entry name" value="Beta-lactam_resp_regulator"/>
</dbReference>
<comment type="caution">
    <text evidence="4">The sequence shown here is derived from an EMBL/GenBank/DDBJ whole genome shotgun (WGS) entry which is preliminary data.</text>
</comment>
<keyword evidence="2" id="KW-1133">Transmembrane helix</keyword>
<dbReference type="PANTHER" id="PTHR34978:SF3">
    <property type="entry name" value="SLR0241 PROTEIN"/>
    <property type="match status" value="1"/>
</dbReference>
<name>A0ABS6EDA4_9CLOT</name>
<keyword evidence="5" id="KW-1185">Reference proteome</keyword>
<comment type="similarity">
    <text evidence="1">Belongs to the UPF0749 family.</text>
</comment>
<keyword evidence="2" id="KW-0472">Membrane</keyword>
<feature type="transmembrane region" description="Helical" evidence="2">
    <location>
        <begin position="6"/>
        <end position="28"/>
    </location>
</feature>
<dbReference type="Pfam" id="PF05949">
    <property type="entry name" value="DUF881"/>
    <property type="match status" value="1"/>
</dbReference>
<evidence type="ECO:0000313" key="4">
    <source>
        <dbReference type="EMBL" id="MBU5482711.1"/>
    </source>
</evidence>
<proteinExistence type="inferred from homology"/>
<dbReference type="Proteomes" id="UP000726170">
    <property type="component" value="Unassembled WGS sequence"/>
</dbReference>
<dbReference type="InterPro" id="IPR008756">
    <property type="entry name" value="Peptidase_M56"/>
</dbReference>
<reference evidence="4 5" key="1">
    <citation type="submission" date="2021-06" db="EMBL/GenBank/DDBJ databases">
        <authorList>
            <person name="Sun Q."/>
            <person name="Li D."/>
        </authorList>
    </citation>
    <scope>NUCLEOTIDE SEQUENCE [LARGE SCALE GENOMIC DNA]</scope>
    <source>
        <strain evidence="4 5">MSJ-11</strain>
    </source>
</reference>
<dbReference type="PANTHER" id="PTHR34978">
    <property type="entry name" value="POSSIBLE SENSOR-TRANSDUCER PROTEIN BLAR"/>
    <property type="match status" value="1"/>
</dbReference>
<feature type="transmembrane region" description="Helical" evidence="2">
    <location>
        <begin position="324"/>
        <end position="342"/>
    </location>
</feature>